<protein>
    <submittedName>
        <fullName evidence="1">Uncharacterized protein</fullName>
    </submittedName>
</protein>
<comment type="caution">
    <text evidence="1">The sequence shown here is derived from an EMBL/GenBank/DDBJ whole genome shotgun (WGS) entry which is preliminary data.</text>
</comment>
<proteinExistence type="predicted"/>
<name>S3JHY0_MICAE</name>
<dbReference type="Gene3D" id="3.30.420.40">
    <property type="match status" value="2"/>
</dbReference>
<dbReference type="Gene3D" id="3.90.640.10">
    <property type="entry name" value="Actin, Chain A, domain 4"/>
    <property type="match status" value="1"/>
</dbReference>
<dbReference type="EMBL" id="ASZQ01000243">
    <property type="protein sequence ID" value="EPF19817.1"/>
    <property type="molecule type" value="Genomic_DNA"/>
</dbReference>
<dbReference type="Proteomes" id="UP000014617">
    <property type="component" value="Unassembled WGS sequence"/>
</dbReference>
<dbReference type="AlphaFoldDB" id="S3JHY0"/>
<evidence type="ECO:0000313" key="1">
    <source>
        <dbReference type="EMBL" id="EPF19817.1"/>
    </source>
</evidence>
<dbReference type="RefSeq" id="WP_016516393.1">
    <property type="nucleotide sequence ID" value="NZ_ASZQ01000243.1"/>
</dbReference>
<evidence type="ECO:0000313" key="2">
    <source>
        <dbReference type="Proteomes" id="UP000014617"/>
    </source>
</evidence>
<sequence length="399" mass="44892">MGIFIYLVTDKQDFSSLLTEIDRILAKVISSLVNPQEVTSETIIATRQHLESAKALLFPLLSPDRTPEVVRWSLGMEVQPPGVKIVFFRESQGLIDFYPLSWSLATGTSDLLPCSQVEEYLISWLSNRDFSTDSWLWEALERLEAIIITDDGETPTDDLKKALLTAQLIPPDRLSSLETAIATALAYIPTSDQPQPQTLLVIEGKRETTTLALLEVPRQTCSLSRPAIALSHFNYGENTYEQAILSQLIYPLWRSFLPLSLSDLTDTNPLKKSLLAAARLTKLILQEESEFTSSLAGHTWTVSRLDLNKKVIMPYLDNLRQKVNDLLEKQQKSLKDIDQIIFSGNFFLTIWPYFLTEIQQEFAGCHLEAPSQENFSPAILGLGRLCLFSALRGEKVNNA</sequence>
<dbReference type="OrthoDB" id="437233at2"/>
<accession>S3JHY0</accession>
<dbReference type="PATRIC" id="fig|482300.6.peg.3969"/>
<gene>
    <name evidence="1" type="ORF">MAESPC_03568</name>
</gene>
<reference evidence="1 2" key="1">
    <citation type="journal article" date="2013" name="Genome Announc.">
        <title>Draft Genome Sequence of the Brazilian Toxic Bloom-Forming Cyanobacterium Microcystis aeruginosa Strain SPC777.</title>
        <authorList>
            <person name="Fiore M.F."/>
            <person name="Alvarenga D.O."/>
            <person name="Varani A.M."/>
            <person name="Hoff-Risseti C."/>
            <person name="Crespim E."/>
            <person name="Ramos R.T."/>
            <person name="Silva A."/>
            <person name="Schaker P.D."/>
            <person name="Heck K."/>
            <person name="Rigonato J."/>
            <person name="Schneider M.P."/>
        </authorList>
    </citation>
    <scope>NUCLEOTIDE SEQUENCE [LARGE SCALE GENOMIC DNA]</scope>
    <source>
        <strain evidence="2">SPC 777</strain>
    </source>
</reference>
<organism evidence="1 2">
    <name type="scientific">Microcystis aeruginosa SPC777</name>
    <dbReference type="NCBI Taxonomy" id="482300"/>
    <lineage>
        <taxon>Bacteria</taxon>
        <taxon>Bacillati</taxon>
        <taxon>Cyanobacteriota</taxon>
        <taxon>Cyanophyceae</taxon>
        <taxon>Oscillatoriophycideae</taxon>
        <taxon>Chroococcales</taxon>
        <taxon>Microcystaceae</taxon>
        <taxon>Microcystis</taxon>
    </lineage>
</organism>